<dbReference type="EMBL" id="JACWUS010000005">
    <property type="protein sequence ID" value="MBD2829929.1"/>
    <property type="molecule type" value="Genomic_DNA"/>
</dbReference>
<protein>
    <submittedName>
        <fullName evidence="2">Uncharacterized protein</fullName>
    </submittedName>
</protein>
<comment type="caution">
    <text evidence="2">The sequence shown here is derived from an EMBL/GenBank/DDBJ whole genome shotgun (WGS) entry which is preliminary data.</text>
</comment>
<gene>
    <name evidence="2" type="ORF">ID875_21445</name>
</gene>
<evidence type="ECO:0000313" key="2">
    <source>
        <dbReference type="EMBL" id="MBD2829929.1"/>
    </source>
</evidence>
<proteinExistence type="predicted"/>
<organism evidence="2">
    <name type="scientific">Streptomyces globisporus</name>
    <dbReference type="NCBI Taxonomy" id="1908"/>
    <lineage>
        <taxon>Bacteria</taxon>
        <taxon>Bacillati</taxon>
        <taxon>Actinomycetota</taxon>
        <taxon>Actinomycetes</taxon>
        <taxon>Kitasatosporales</taxon>
        <taxon>Streptomycetaceae</taxon>
        <taxon>Streptomyces</taxon>
    </lineage>
</organism>
<feature type="region of interest" description="Disordered" evidence="1">
    <location>
        <begin position="1"/>
        <end position="28"/>
    </location>
</feature>
<reference evidence="2" key="1">
    <citation type="journal article" date="2020" name="PLoS ONE">
        <title>Isolation and characterization of Streptomyces bacteriophages and Streptomyces strains encoding biosynthetic arsenals: Streptomyces strains and phages for antibiotic discovery.</title>
        <authorList>
            <person name="Montano E.T."/>
            <person name="Nideffer J.F."/>
            <person name="Brumage L."/>
            <person name="Erb M."/>
            <person name="Derman A.I."/>
            <person name="Davis J.P."/>
            <person name="Estrada E."/>
            <person name="Fu S."/>
            <person name="Le D."/>
            <person name="Vuppala A."/>
            <person name="Tran C."/>
            <person name="Luterstein E."/>
            <person name="Lakkaraju S."/>
            <person name="Panchagnula S."/>
            <person name="Ren C."/>
            <person name="Doan J."/>
            <person name="Tran S."/>
            <person name="Soriano J."/>
            <person name="Fujita Y."/>
            <person name="Gutala P."/>
            <person name="Fujii Q."/>
            <person name="Lee M."/>
            <person name="Bui A."/>
            <person name="Villarreal C."/>
            <person name="Shing S.R."/>
            <person name="Kim S."/>
            <person name="Freeman D."/>
            <person name="Racha V."/>
            <person name="Ho A."/>
            <person name="Kumar P."/>
            <person name="Falah K."/>
            <person name="Dawson T."/>
            <person name="Enustun E."/>
            <person name="Prichard A."/>
            <person name="Gomez A."/>
            <person name="Khanna K."/>
            <person name="Trigg S."/>
            <person name="Fernandez L."/>
            <person name="Pogliano K."/>
            <person name="Pogliano J."/>
        </authorList>
    </citation>
    <scope>NUCLEOTIDE SEQUENCE</scope>
    <source>
        <strain evidence="2">QF2</strain>
    </source>
</reference>
<name>A0A927BMF1_STRGL</name>
<sequence length="54" mass="6234">MLTAQAVKADAARRGLTPPEPLTELRRGQHRSTAYERWMVSEYGRRSDFDPDWG</sequence>
<evidence type="ECO:0000256" key="1">
    <source>
        <dbReference type="SAM" id="MobiDB-lite"/>
    </source>
</evidence>
<accession>A0A927BMF1</accession>
<dbReference type="AlphaFoldDB" id="A0A927BMF1"/>